<dbReference type="GO" id="GO:0005829">
    <property type="term" value="C:cytosol"/>
    <property type="evidence" value="ECO:0007669"/>
    <property type="project" value="TreeGrafter"/>
</dbReference>
<dbReference type="PANTHER" id="PTHR14024">
    <property type="entry name" value="PERILIPIN"/>
    <property type="match status" value="1"/>
</dbReference>
<dbReference type="AlphaFoldDB" id="A0A8C4N8I4"/>
<dbReference type="GO" id="GO:0005811">
    <property type="term" value="C:lipid droplet"/>
    <property type="evidence" value="ECO:0007669"/>
    <property type="project" value="UniProtKB-SubCell"/>
</dbReference>
<evidence type="ECO:0000313" key="5">
    <source>
        <dbReference type="Proteomes" id="UP000694388"/>
    </source>
</evidence>
<proteinExistence type="inferred from homology"/>
<protein>
    <submittedName>
        <fullName evidence="4">Uncharacterized protein</fullName>
    </submittedName>
</protein>
<evidence type="ECO:0000313" key="4">
    <source>
        <dbReference type="Ensembl" id="ENSEBUP00000003195.1"/>
    </source>
</evidence>
<keyword evidence="5" id="KW-1185">Reference proteome</keyword>
<reference evidence="4" key="1">
    <citation type="submission" date="2025-08" db="UniProtKB">
        <authorList>
            <consortium name="Ensembl"/>
        </authorList>
    </citation>
    <scope>IDENTIFICATION</scope>
</reference>
<accession>A0A8C4N8I4</accession>
<evidence type="ECO:0000256" key="2">
    <source>
        <dbReference type="ARBA" id="ARBA00006311"/>
    </source>
</evidence>
<dbReference type="GO" id="GO:0010890">
    <property type="term" value="P:positive regulation of triglyceride storage"/>
    <property type="evidence" value="ECO:0007669"/>
    <property type="project" value="TreeGrafter"/>
</dbReference>
<dbReference type="OMA" id="QHTVTWV"/>
<dbReference type="PANTHER" id="PTHR14024:SF49">
    <property type="entry name" value="LIPID STORAGE DROPLETS SURFACE-BINDING PROTEIN 1"/>
    <property type="match status" value="1"/>
</dbReference>
<organism evidence="4 5">
    <name type="scientific">Eptatretus burgeri</name>
    <name type="common">Inshore hagfish</name>
    <dbReference type="NCBI Taxonomy" id="7764"/>
    <lineage>
        <taxon>Eukaryota</taxon>
        <taxon>Metazoa</taxon>
        <taxon>Chordata</taxon>
        <taxon>Craniata</taxon>
        <taxon>Vertebrata</taxon>
        <taxon>Cyclostomata</taxon>
        <taxon>Myxini</taxon>
        <taxon>Myxiniformes</taxon>
        <taxon>Myxinidae</taxon>
        <taxon>Eptatretinae</taxon>
        <taxon>Eptatretus</taxon>
    </lineage>
</organism>
<evidence type="ECO:0000256" key="3">
    <source>
        <dbReference type="ARBA" id="ARBA00022677"/>
    </source>
</evidence>
<dbReference type="InterPro" id="IPR004279">
    <property type="entry name" value="Perilipin"/>
</dbReference>
<name>A0A8C4N8I4_EPTBU</name>
<sequence>MEDQILQVLHWSHHEEPEQAKNKDEVIRRTLDRTRISTATPLPSNSSRHSQNVVQRLYSLPLFSSAMDEFVQVYKRGKESRPVLLSLGNMVEQGVTGVTVIVSSGIQPIARILHPQIKFVDELVCRGLDLVEEKVPILHQPANKVLNDVKKNLQNVQKQMGVLLDWSKSQVRVGLERAKQAVLDGTDLLLKTKFGQVVMSGAESMLSQVDRYLPKDEPEGEGHEEKVVVLSSSSLDFYRRLHAVSTKAGREVFRKSSVGIQRVAESGRIRLTSVLESFKTGFDSVVQKTPLNQDHDRNRGGDICKAEAVDK</sequence>
<comment type="similarity">
    <text evidence="2">Belongs to the perilipin family.</text>
</comment>
<evidence type="ECO:0000256" key="1">
    <source>
        <dbReference type="ARBA" id="ARBA00004502"/>
    </source>
</evidence>
<comment type="subcellular location">
    <subcellularLocation>
        <location evidence="1">Lipid droplet</location>
    </subcellularLocation>
</comment>
<dbReference type="GeneTree" id="ENSGT00950000182920"/>
<dbReference type="Proteomes" id="UP000694388">
    <property type="component" value="Unplaced"/>
</dbReference>
<keyword evidence="3" id="KW-0551">Lipid droplet</keyword>
<dbReference type="Ensembl" id="ENSEBUT00000003559.1">
    <property type="protein sequence ID" value="ENSEBUP00000003195.1"/>
    <property type="gene ID" value="ENSEBUG00000002309.1"/>
</dbReference>
<dbReference type="GO" id="GO:0019915">
    <property type="term" value="P:lipid storage"/>
    <property type="evidence" value="ECO:0007669"/>
    <property type="project" value="TreeGrafter"/>
</dbReference>
<dbReference type="Pfam" id="PF03036">
    <property type="entry name" value="Perilipin"/>
    <property type="match status" value="1"/>
</dbReference>
<reference evidence="4" key="2">
    <citation type="submission" date="2025-09" db="UniProtKB">
        <authorList>
            <consortium name="Ensembl"/>
        </authorList>
    </citation>
    <scope>IDENTIFICATION</scope>
</reference>